<evidence type="ECO:0000313" key="2">
    <source>
        <dbReference type="EMBL" id="RSL34181.1"/>
    </source>
</evidence>
<gene>
    <name evidence="2" type="ORF">D7Z54_06345</name>
</gene>
<dbReference type="OrthoDB" id="1683959at2"/>
<feature type="transmembrane region" description="Helical" evidence="1">
    <location>
        <begin position="173"/>
        <end position="191"/>
    </location>
</feature>
<reference evidence="2 3" key="1">
    <citation type="submission" date="2018-10" db="EMBL/GenBank/DDBJ databases">
        <title>Draft genome sequence of Bacillus salarius IM0101, isolated from a hypersaline soil in Inner Mongolia, China.</title>
        <authorList>
            <person name="Yamprayoonswat W."/>
            <person name="Boonvisut S."/>
            <person name="Jumpathong W."/>
            <person name="Sittihan S."/>
            <person name="Ruangsuj P."/>
            <person name="Wanthongcharoen S."/>
            <person name="Thongpramul N."/>
            <person name="Pimmason S."/>
            <person name="Yu B."/>
            <person name="Yasawong M."/>
        </authorList>
    </citation>
    <scope>NUCLEOTIDE SEQUENCE [LARGE SCALE GENOMIC DNA]</scope>
    <source>
        <strain evidence="2 3">IM0101</strain>
    </source>
</reference>
<organism evidence="2 3">
    <name type="scientific">Salibacterium salarium</name>
    <dbReference type="NCBI Taxonomy" id="284579"/>
    <lineage>
        <taxon>Bacteria</taxon>
        <taxon>Bacillati</taxon>
        <taxon>Bacillota</taxon>
        <taxon>Bacilli</taxon>
        <taxon>Bacillales</taxon>
        <taxon>Bacillaceae</taxon>
    </lineage>
</organism>
<evidence type="ECO:0000313" key="3">
    <source>
        <dbReference type="Proteomes" id="UP000275076"/>
    </source>
</evidence>
<sequence length="200" mass="23836">MSFLHGHGWALFILSEGLTWVAALMFLVSRYGFQLKRLSQWFLTCIILFTIFQGALAGIDYYITGKVSAFQVFIILFIVYTSTLGSSDFERIDLYIKQKIDKHHRTYNNDRSPVQTDSYVKHKQLLFIVHTISFFGAHLFWFFIDSNAIVFFYVNEWLHHPHQGLFHHPFINIISYGWSIIYLIDLYFYLINKILWWLKE</sequence>
<evidence type="ECO:0000256" key="1">
    <source>
        <dbReference type="SAM" id="Phobius"/>
    </source>
</evidence>
<feature type="transmembrane region" description="Helical" evidence="1">
    <location>
        <begin position="6"/>
        <end position="29"/>
    </location>
</feature>
<dbReference type="AlphaFoldDB" id="A0A3R9RFD7"/>
<accession>A0A3R9RFD7</accession>
<dbReference type="EMBL" id="RBVX01000004">
    <property type="protein sequence ID" value="RSL34181.1"/>
    <property type="molecule type" value="Genomic_DNA"/>
</dbReference>
<keyword evidence="3" id="KW-1185">Reference proteome</keyword>
<comment type="caution">
    <text evidence="2">The sequence shown here is derived from an EMBL/GenBank/DDBJ whole genome shotgun (WGS) entry which is preliminary data.</text>
</comment>
<feature type="transmembrane region" description="Helical" evidence="1">
    <location>
        <begin position="125"/>
        <end position="153"/>
    </location>
</feature>
<dbReference type="RefSeq" id="WP_125555005.1">
    <property type="nucleotide sequence ID" value="NZ_RBVX01000004.1"/>
</dbReference>
<proteinExistence type="predicted"/>
<protein>
    <recommendedName>
        <fullName evidence="4">Integral membrane protein</fullName>
    </recommendedName>
</protein>
<dbReference type="Proteomes" id="UP000275076">
    <property type="component" value="Unassembled WGS sequence"/>
</dbReference>
<keyword evidence="1" id="KW-0812">Transmembrane</keyword>
<feature type="transmembrane region" description="Helical" evidence="1">
    <location>
        <begin position="41"/>
        <end position="63"/>
    </location>
</feature>
<evidence type="ECO:0008006" key="4">
    <source>
        <dbReference type="Google" id="ProtNLM"/>
    </source>
</evidence>
<keyword evidence="1" id="KW-0472">Membrane</keyword>
<keyword evidence="1" id="KW-1133">Transmembrane helix</keyword>
<feature type="transmembrane region" description="Helical" evidence="1">
    <location>
        <begin position="69"/>
        <end position="89"/>
    </location>
</feature>
<name>A0A3R9RFD7_9BACI</name>